<gene>
    <name evidence="1" type="ORF">BDFB_010144</name>
</gene>
<dbReference type="Proteomes" id="UP000292052">
    <property type="component" value="Unassembled WGS sequence"/>
</dbReference>
<dbReference type="SUPFAM" id="SSF50182">
    <property type="entry name" value="Sm-like ribonucleoproteins"/>
    <property type="match status" value="1"/>
</dbReference>
<dbReference type="AlphaFoldDB" id="A0A482VUW2"/>
<protein>
    <submittedName>
        <fullName evidence="1">U7 snRNA-associated Sm-like protein LSm10</fullName>
    </submittedName>
</protein>
<feature type="non-terminal residue" evidence="1">
    <location>
        <position position="1"/>
    </location>
</feature>
<keyword evidence="2" id="KW-1185">Reference proteome</keyword>
<accession>A0A482VUW2</accession>
<dbReference type="Gene3D" id="2.30.30.100">
    <property type="match status" value="1"/>
</dbReference>
<dbReference type="GO" id="GO:0071208">
    <property type="term" value="F:histone pre-mRNA DCP binding"/>
    <property type="evidence" value="ECO:0007669"/>
    <property type="project" value="TreeGrafter"/>
</dbReference>
<dbReference type="GO" id="GO:0016604">
    <property type="term" value="C:nuclear body"/>
    <property type="evidence" value="ECO:0007669"/>
    <property type="project" value="TreeGrafter"/>
</dbReference>
<dbReference type="GO" id="GO:0071209">
    <property type="term" value="F:U7 snRNA binding"/>
    <property type="evidence" value="ECO:0007669"/>
    <property type="project" value="TreeGrafter"/>
</dbReference>
<comment type="caution">
    <text evidence="1">The sequence shown here is derived from an EMBL/GenBank/DDBJ whole genome shotgun (WGS) entry which is preliminary data.</text>
</comment>
<sequence>LRMQQWGSRKEKYSYYNYLTSIVKGLENKHTIIDLRNESCVSGLIKQVDGLMNVEMENDANIDLRISILVPGTLDMFIFLRDYLL</sequence>
<evidence type="ECO:0000313" key="2">
    <source>
        <dbReference type="Proteomes" id="UP000292052"/>
    </source>
</evidence>
<evidence type="ECO:0000313" key="1">
    <source>
        <dbReference type="EMBL" id="RZC36554.1"/>
    </source>
</evidence>
<dbReference type="PANTHER" id="PTHR21196:SF1">
    <property type="entry name" value="U7 SNRNA-ASSOCIATED SM-LIKE PROTEIN LSM10"/>
    <property type="match status" value="1"/>
</dbReference>
<organism evidence="1 2">
    <name type="scientific">Asbolus verrucosus</name>
    <name type="common">Desert ironclad beetle</name>
    <dbReference type="NCBI Taxonomy" id="1661398"/>
    <lineage>
        <taxon>Eukaryota</taxon>
        <taxon>Metazoa</taxon>
        <taxon>Ecdysozoa</taxon>
        <taxon>Arthropoda</taxon>
        <taxon>Hexapoda</taxon>
        <taxon>Insecta</taxon>
        <taxon>Pterygota</taxon>
        <taxon>Neoptera</taxon>
        <taxon>Endopterygota</taxon>
        <taxon>Coleoptera</taxon>
        <taxon>Polyphaga</taxon>
        <taxon>Cucujiformia</taxon>
        <taxon>Tenebrionidae</taxon>
        <taxon>Pimeliinae</taxon>
        <taxon>Asbolus</taxon>
    </lineage>
</organism>
<dbReference type="PANTHER" id="PTHR21196">
    <property type="entry name" value="U7 SNRNA-ASSOCIATED SM-LIKE PROTEIN LSM10"/>
    <property type="match status" value="1"/>
</dbReference>
<proteinExistence type="predicted"/>
<dbReference type="OrthoDB" id="10256176at2759"/>
<dbReference type="InterPro" id="IPR052840">
    <property type="entry name" value="U7_snRNA_Sm-like"/>
</dbReference>
<dbReference type="InterPro" id="IPR010920">
    <property type="entry name" value="LSM_dom_sf"/>
</dbReference>
<name>A0A482VUW2_ASBVE</name>
<dbReference type="STRING" id="1661398.A0A482VUW2"/>
<dbReference type="EMBL" id="QDEB01060804">
    <property type="protein sequence ID" value="RZC36554.1"/>
    <property type="molecule type" value="Genomic_DNA"/>
</dbReference>
<dbReference type="GO" id="GO:0006398">
    <property type="term" value="P:mRNA 3'-end processing by stem-loop binding and cleavage"/>
    <property type="evidence" value="ECO:0007669"/>
    <property type="project" value="TreeGrafter"/>
</dbReference>
<dbReference type="GO" id="GO:0071254">
    <property type="term" value="C:cytoplasmic U snRNP body"/>
    <property type="evidence" value="ECO:0007669"/>
    <property type="project" value="TreeGrafter"/>
</dbReference>
<reference evidence="1 2" key="1">
    <citation type="submission" date="2017-03" db="EMBL/GenBank/DDBJ databases">
        <title>Genome of the blue death feigning beetle - Asbolus verrucosus.</title>
        <authorList>
            <person name="Rider S.D."/>
        </authorList>
    </citation>
    <scope>NUCLEOTIDE SEQUENCE [LARGE SCALE GENOMIC DNA]</scope>
    <source>
        <strain evidence="1">Butters</strain>
        <tissue evidence="1">Head and leg muscle</tissue>
    </source>
</reference>